<reference evidence="8" key="2">
    <citation type="submission" date="2018-07" db="EMBL/GenBank/DDBJ databases">
        <authorList>
            <person name="Quirk P.G."/>
            <person name="Krulwich T.A."/>
        </authorList>
    </citation>
    <scope>NUCLEOTIDE SEQUENCE</scope>
</reference>
<dbReference type="GO" id="GO:0030976">
    <property type="term" value="F:thiamine pyrophosphate binding"/>
    <property type="evidence" value="ECO:0007669"/>
    <property type="project" value="InterPro"/>
</dbReference>
<organism evidence="7">
    <name type="scientific">Culicoides sonorensis</name>
    <name type="common">Biting midge</name>
    <dbReference type="NCBI Taxonomy" id="179676"/>
    <lineage>
        <taxon>Eukaryota</taxon>
        <taxon>Metazoa</taxon>
        <taxon>Ecdysozoa</taxon>
        <taxon>Arthropoda</taxon>
        <taxon>Hexapoda</taxon>
        <taxon>Insecta</taxon>
        <taxon>Pterygota</taxon>
        <taxon>Neoptera</taxon>
        <taxon>Endopterygota</taxon>
        <taxon>Diptera</taxon>
        <taxon>Nematocera</taxon>
        <taxon>Chironomoidea</taxon>
        <taxon>Ceratopogonidae</taxon>
        <taxon>Ceratopogoninae</taxon>
        <taxon>Culicoides</taxon>
        <taxon>Monoculicoides</taxon>
    </lineage>
</organism>
<dbReference type="Pfam" id="PF02779">
    <property type="entry name" value="Transket_pyr"/>
    <property type="match status" value="1"/>
</dbReference>
<feature type="domain" description="Transketolase-like pyrimidine-binding" evidence="6">
    <location>
        <begin position="570"/>
        <end position="773"/>
    </location>
</feature>
<dbReference type="PANTHER" id="PTHR23152">
    <property type="entry name" value="2-OXOGLUTARATE DEHYDROGENASE"/>
    <property type="match status" value="1"/>
</dbReference>
<comment type="similarity">
    <text evidence="2">Belongs to the alpha-ketoglutarate dehydrogenase family.</text>
</comment>
<keyword evidence="5" id="KW-0786">Thiamine pyrophosphate</keyword>
<dbReference type="InterPro" id="IPR031717">
    <property type="entry name" value="ODO-1/KGD_C"/>
</dbReference>
<dbReference type="SMART" id="SM00861">
    <property type="entry name" value="Transket_pyr"/>
    <property type="match status" value="1"/>
</dbReference>
<dbReference type="Pfam" id="PF16870">
    <property type="entry name" value="OxoGdeHyase_C"/>
    <property type="match status" value="1"/>
</dbReference>
<evidence type="ECO:0000256" key="2">
    <source>
        <dbReference type="ARBA" id="ARBA00006936"/>
    </source>
</evidence>
<evidence type="ECO:0000313" key="7">
    <source>
        <dbReference type="EMBL" id="SSX06055.1"/>
    </source>
</evidence>
<dbReference type="NCBIfam" id="NF008907">
    <property type="entry name" value="PRK12270.1"/>
    <property type="match status" value="1"/>
</dbReference>
<dbReference type="PIRSF" id="PIRSF000157">
    <property type="entry name" value="Oxoglu_dh_E1"/>
    <property type="match status" value="1"/>
</dbReference>
<dbReference type="EMBL" id="UFQT01000674">
    <property type="protein sequence ID" value="SSX26411.1"/>
    <property type="molecule type" value="Genomic_DNA"/>
</dbReference>
<dbReference type="OMA" id="NINIEYT"/>
<dbReference type="InterPro" id="IPR029061">
    <property type="entry name" value="THDP-binding"/>
</dbReference>
<keyword evidence="3" id="KW-0809">Transit peptide</keyword>
<sequence length="989" mass="112935">MYKLHSKQKYSQFIQIIHNRFYQTSESGVFGYRPPSKKSEYKVPTDVQKARLQNSNIYRWIESFRSHGHFEAVFNPVKFQNNEKEIPELDPSYYGLNVSEKVDTLGLVNVGEQSLAISDLHGKLKEIYCGNVGAEFSYVSSGEEREWLTENYEKLFNCTVEDKAKREIAELMLKSQAWDNFLATKFPTVKRYGGEGNESFFAFFRQLFNSAAENDLQEIVLGMPHRGRLNLLTIMLGTLPVKIFHKYRGNPEFPESAKAMCDIAQHFHTSEDLVFNGKTIHVAMPHNPSHLEAVNPVSMGKTRSKQQTARDGAFSDDPEKQFGHDVLNVQLHGDAAFPGQGINQECLLMTGTPHFEIGGTIHLVVNNQVGFTTPSDRGKSSRYCTDLAKTIEAPVLHVNADDPEALTLVTKFAFEYQRRFRKDIFIDLNCFRRWGHNEMDDPTFTNPALYQIIHNRKSIPDKYAEKLIQENILTKEECDTIVENHMKHLNEELAQVDNYKPEATYYKRQWTGLKQAGDQITYWDTGCDWNVLSFVGKNTVTLSKDFNVHPHLLKTFIMGRMKKIIDGVNIDWATAEALAFGSLMYQGHNVRISGEDIGRGTFSHRHAMLVDQKTNEMFIPLNAMKGGLGGKLELAHSILSEEAVLGFEYGYAIDNPNNLVVWEAQFGDFFNGAQIIFDTFIASGETKWMIANGLVVLLPHGLDGAASEHSSCRMERFLQMTDSKETAPDGDNVNMHIVNPTTPAQYFHLLRRQIIRDFRKPLIVVAPKTLLRLSAATSNYMEFLPGTGFKPVIPDEIAKNTHVNKVIFCSGKHFYNLNDERLKRKDESVAIIRVESLCPFPVHEIQQEIKKYKNATTFIWSQEEHRNSGAWTFIKPRFENLCGKKIYYTGRPEGATPAVGVGKWHRMESEDVVTAPFDNRVVDTPSVFLRFCNAFLRSQGFHRARFLVQLLTIWLPLRVPLNFEGTRGFVAFHCFMSNVKFMNQNKQNR</sequence>
<dbReference type="GO" id="GO:0016624">
    <property type="term" value="F:oxidoreductase activity, acting on the aldehyde or oxo group of donors, disulfide as acceptor"/>
    <property type="evidence" value="ECO:0007669"/>
    <property type="project" value="InterPro"/>
</dbReference>
<reference evidence="7" key="1">
    <citation type="submission" date="2018-04" db="EMBL/GenBank/DDBJ databases">
        <authorList>
            <person name="Go L.Y."/>
            <person name="Mitchell J.A."/>
        </authorList>
    </citation>
    <scope>NUCLEOTIDE SEQUENCE</scope>
    <source>
        <tissue evidence="7">Whole organism</tissue>
    </source>
</reference>
<keyword evidence="4" id="KW-0560">Oxidoreductase</keyword>
<dbReference type="CDD" id="cd02016">
    <property type="entry name" value="TPP_E1_OGDC_like"/>
    <property type="match status" value="1"/>
</dbReference>
<evidence type="ECO:0000256" key="3">
    <source>
        <dbReference type="ARBA" id="ARBA00022946"/>
    </source>
</evidence>
<dbReference type="NCBIfam" id="NF006914">
    <property type="entry name" value="PRK09404.1"/>
    <property type="match status" value="1"/>
</dbReference>
<evidence type="ECO:0000313" key="8">
    <source>
        <dbReference type="EMBL" id="SSX26411.1"/>
    </source>
</evidence>
<proteinExistence type="inferred from homology"/>
<dbReference type="PANTHER" id="PTHR23152:SF4">
    <property type="entry name" value="2-OXOADIPATE DEHYDROGENASE COMPLEX COMPONENT E1"/>
    <property type="match status" value="1"/>
</dbReference>
<dbReference type="VEuPathDB" id="VectorBase:CSON013405"/>
<dbReference type="SUPFAM" id="SSF52518">
    <property type="entry name" value="Thiamin diphosphate-binding fold (THDP-binding)"/>
    <property type="match status" value="2"/>
</dbReference>
<evidence type="ECO:0000256" key="1">
    <source>
        <dbReference type="ARBA" id="ARBA00001964"/>
    </source>
</evidence>
<dbReference type="Gene3D" id="3.40.50.970">
    <property type="match status" value="1"/>
</dbReference>
<dbReference type="InterPro" id="IPR001017">
    <property type="entry name" value="DH_E1"/>
</dbReference>
<evidence type="ECO:0000256" key="4">
    <source>
        <dbReference type="ARBA" id="ARBA00023002"/>
    </source>
</evidence>
<dbReference type="EMBL" id="UFQS01000674">
    <property type="protein sequence ID" value="SSX06055.1"/>
    <property type="molecule type" value="Genomic_DNA"/>
</dbReference>
<evidence type="ECO:0000256" key="5">
    <source>
        <dbReference type="ARBA" id="ARBA00023052"/>
    </source>
</evidence>
<evidence type="ECO:0000259" key="6">
    <source>
        <dbReference type="SMART" id="SM00861"/>
    </source>
</evidence>
<dbReference type="Pfam" id="PF00676">
    <property type="entry name" value="E1_dh"/>
    <property type="match status" value="1"/>
</dbReference>
<dbReference type="NCBIfam" id="TIGR00239">
    <property type="entry name" value="2oxo_dh_E1"/>
    <property type="match status" value="1"/>
</dbReference>
<dbReference type="Gene3D" id="3.40.50.12470">
    <property type="match status" value="1"/>
</dbReference>
<dbReference type="InterPro" id="IPR011603">
    <property type="entry name" value="2oxoglutarate_DH_E1"/>
</dbReference>
<accession>A0A336KRN1</accession>
<dbReference type="AlphaFoldDB" id="A0A336KRN1"/>
<dbReference type="InterPro" id="IPR042179">
    <property type="entry name" value="KGD_C_sf"/>
</dbReference>
<dbReference type="Gene3D" id="1.10.287.1150">
    <property type="entry name" value="TPP helical domain"/>
    <property type="match status" value="1"/>
</dbReference>
<protein>
    <submittedName>
        <fullName evidence="7">CSON013405 protein</fullName>
    </submittedName>
</protein>
<dbReference type="InterPro" id="IPR005475">
    <property type="entry name" value="Transketolase-like_Pyr-bd"/>
</dbReference>
<name>A0A336KRN1_CULSO</name>
<comment type="cofactor">
    <cofactor evidence="1">
        <name>thiamine diphosphate</name>
        <dbReference type="ChEBI" id="CHEBI:58937"/>
    </cofactor>
</comment>
<dbReference type="Gene3D" id="3.40.50.11610">
    <property type="entry name" value="Multifunctional 2-oxoglutarate metabolism enzyme, C-terminal domain"/>
    <property type="match status" value="1"/>
</dbReference>
<gene>
    <name evidence="7" type="primary">CSON013405</name>
</gene>